<dbReference type="InterPro" id="IPR012675">
    <property type="entry name" value="Beta-grasp_dom_sf"/>
</dbReference>
<dbReference type="GO" id="GO:0051536">
    <property type="term" value="F:iron-sulfur cluster binding"/>
    <property type="evidence" value="ECO:0007669"/>
    <property type="project" value="InterPro"/>
</dbReference>
<protein>
    <recommendedName>
        <fullName evidence="3">2Fe-2S ferredoxin-type domain-containing protein</fullName>
    </recommendedName>
</protein>
<dbReference type="SUPFAM" id="SSF54292">
    <property type="entry name" value="2Fe-2S ferredoxin-like"/>
    <property type="match status" value="1"/>
</dbReference>
<dbReference type="InterPro" id="IPR036010">
    <property type="entry name" value="2Fe-2S_ferredoxin-like_sf"/>
</dbReference>
<evidence type="ECO:0008006" key="3">
    <source>
        <dbReference type="Google" id="ProtNLM"/>
    </source>
</evidence>
<evidence type="ECO:0000313" key="1">
    <source>
        <dbReference type="EMBL" id="CBK22363.2"/>
    </source>
</evidence>
<reference evidence="1" key="1">
    <citation type="submission" date="2010-02" db="EMBL/GenBank/DDBJ databases">
        <title>Sequencing and annotation of the Blastocystis hominis genome.</title>
        <authorList>
            <person name="Wincker P."/>
        </authorList>
    </citation>
    <scope>NUCLEOTIDE SEQUENCE</scope>
    <source>
        <strain evidence="1">Singapore isolate B</strain>
    </source>
</reference>
<keyword evidence="2" id="KW-1185">Reference proteome</keyword>
<evidence type="ECO:0000313" key="2">
    <source>
        <dbReference type="Proteomes" id="UP000008312"/>
    </source>
</evidence>
<organism evidence="1">
    <name type="scientific">Blastocystis hominis</name>
    <dbReference type="NCBI Taxonomy" id="12968"/>
    <lineage>
        <taxon>Eukaryota</taxon>
        <taxon>Sar</taxon>
        <taxon>Stramenopiles</taxon>
        <taxon>Bigyra</taxon>
        <taxon>Opalozoa</taxon>
        <taxon>Opalinata</taxon>
        <taxon>Blastocystidae</taxon>
        <taxon>Blastocystis</taxon>
    </lineage>
</organism>
<dbReference type="InParanoid" id="D8M390"/>
<dbReference type="AlphaFoldDB" id="D8M390"/>
<dbReference type="GeneID" id="24922566"/>
<proteinExistence type="predicted"/>
<sequence length="88" mass="10015">MEKWSRDTYQRGDRCQFCHVVLSESLSSKIPAPKVGEQMWLDNIARSKSKQYQQIEALITSSRLACQVCVTEDFSGTTIFVPEPDSVE</sequence>
<accession>D8M390</accession>
<dbReference type="RefSeq" id="XP_012896411.1">
    <property type="nucleotide sequence ID" value="XM_013040957.1"/>
</dbReference>
<dbReference type="OrthoDB" id="268593at2759"/>
<dbReference type="Proteomes" id="UP000008312">
    <property type="component" value="Unassembled WGS sequence"/>
</dbReference>
<dbReference type="Gene3D" id="3.10.20.30">
    <property type="match status" value="1"/>
</dbReference>
<gene>
    <name evidence="1" type="ORF">GSBLH_T00006442001</name>
</gene>
<name>D8M390_BLAHO</name>
<dbReference type="EMBL" id="FN668650">
    <property type="protein sequence ID" value="CBK22363.2"/>
    <property type="molecule type" value="Genomic_DNA"/>
</dbReference>